<accession>A0A7W9ZGP7</accession>
<evidence type="ECO:0000259" key="3">
    <source>
        <dbReference type="SMART" id="SM00363"/>
    </source>
</evidence>
<organism evidence="4 5">
    <name type="scientific">Novispirillum itersonii</name>
    <name type="common">Aquaspirillum itersonii</name>
    <dbReference type="NCBI Taxonomy" id="189"/>
    <lineage>
        <taxon>Bacteria</taxon>
        <taxon>Pseudomonadati</taxon>
        <taxon>Pseudomonadota</taxon>
        <taxon>Alphaproteobacteria</taxon>
        <taxon>Rhodospirillales</taxon>
        <taxon>Novispirillaceae</taxon>
        <taxon>Novispirillum</taxon>
    </lineage>
</organism>
<evidence type="ECO:0000256" key="1">
    <source>
        <dbReference type="PROSITE-ProRule" id="PRU00182"/>
    </source>
</evidence>
<dbReference type="GO" id="GO:0003723">
    <property type="term" value="F:RNA binding"/>
    <property type="evidence" value="ECO:0007669"/>
    <property type="project" value="UniProtKB-KW"/>
</dbReference>
<dbReference type="Gene3D" id="3.10.290.10">
    <property type="entry name" value="RNA-binding S4 domain"/>
    <property type="match status" value="1"/>
</dbReference>
<proteinExistence type="predicted"/>
<dbReference type="AlphaFoldDB" id="A0A7W9ZGP7"/>
<feature type="region of interest" description="Disordered" evidence="2">
    <location>
        <begin position="96"/>
        <end position="124"/>
    </location>
</feature>
<dbReference type="CDD" id="cd00165">
    <property type="entry name" value="S4"/>
    <property type="match status" value="1"/>
</dbReference>
<protein>
    <submittedName>
        <fullName evidence="4">Ribosome-associated heat shock protein Hsp15</fullName>
    </submittedName>
</protein>
<reference evidence="4 5" key="1">
    <citation type="submission" date="2020-08" db="EMBL/GenBank/DDBJ databases">
        <title>Genomic Encyclopedia of Type Strains, Phase IV (KMG-IV): sequencing the most valuable type-strain genomes for metagenomic binning, comparative biology and taxonomic classification.</title>
        <authorList>
            <person name="Goeker M."/>
        </authorList>
    </citation>
    <scope>NUCLEOTIDE SEQUENCE [LARGE SCALE GENOMIC DNA]</scope>
    <source>
        <strain evidence="4 5">DSM 11590</strain>
    </source>
</reference>
<feature type="domain" description="RNA-binding S4" evidence="3">
    <location>
        <begin position="8"/>
        <end position="70"/>
    </location>
</feature>
<name>A0A7W9ZGP7_NOVIT</name>
<evidence type="ECO:0000313" key="5">
    <source>
        <dbReference type="Proteomes" id="UP000544872"/>
    </source>
</evidence>
<dbReference type="RefSeq" id="WP_184263572.1">
    <property type="nucleotide sequence ID" value="NZ_JACIIX010000007.1"/>
</dbReference>
<keyword evidence="4" id="KW-0346">Stress response</keyword>
<dbReference type="PROSITE" id="PS50889">
    <property type="entry name" value="S4"/>
    <property type="match status" value="1"/>
</dbReference>
<comment type="caution">
    <text evidence="4">The sequence shown here is derived from an EMBL/GenBank/DDBJ whole genome shotgun (WGS) entry which is preliminary data.</text>
</comment>
<dbReference type="InterPro" id="IPR036986">
    <property type="entry name" value="S4_RNA-bd_sf"/>
</dbReference>
<dbReference type="SMART" id="SM00363">
    <property type="entry name" value="S4"/>
    <property type="match status" value="1"/>
</dbReference>
<dbReference type="EMBL" id="JACIIX010000007">
    <property type="protein sequence ID" value="MBB6210748.1"/>
    <property type="molecule type" value="Genomic_DNA"/>
</dbReference>
<dbReference type="Proteomes" id="UP000544872">
    <property type="component" value="Unassembled WGS sequence"/>
</dbReference>
<dbReference type="SUPFAM" id="SSF55174">
    <property type="entry name" value="Alpha-L RNA-binding motif"/>
    <property type="match status" value="1"/>
</dbReference>
<feature type="compositionally biased region" description="Basic and acidic residues" evidence="2">
    <location>
        <begin position="103"/>
        <end position="124"/>
    </location>
</feature>
<dbReference type="Pfam" id="PF01479">
    <property type="entry name" value="S4"/>
    <property type="match status" value="1"/>
</dbReference>
<keyword evidence="1" id="KW-0694">RNA-binding</keyword>
<evidence type="ECO:0000256" key="2">
    <source>
        <dbReference type="SAM" id="MobiDB-lite"/>
    </source>
</evidence>
<dbReference type="InterPro" id="IPR002942">
    <property type="entry name" value="S4_RNA-bd"/>
</dbReference>
<keyword evidence="5" id="KW-1185">Reference proteome</keyword>
<sequence length="124" mass="13887">MTEPATKLRLDKWLWFARFVKTRGLAQDLCESGHVRLNGQPVSKASTSVKPGDELVLVLGPYRRALRVLALGVRRGPAPEAQTLYEETAEPERLGGFLSEFRPSGEGRPTKKDRRALDRLKAMD</sequence>
<evidence type="ECO:0000313" key="4">
    <source>
        <dbReference type="EMBL" id="MBB6210748.1"/>
    </source>
</evidence>
<gene>
    <name evidence="4" type="ORF">FHS48_002173</name>
</gene>